<dbReference type="EMBL" id="LSRX01000430">
    <property type="protein sequence ID" value="OLP97491.1"/>
    <property type="molecule type" value="Genomic_DNA"/>
</dbReference>
<name>A0A1Q9DQP9_SYMMI</name>
<sequence>MAAVDGRVKGGALELQAEMGMKLLKATEASGAEYDSAAAEAYQKEVETRIAKLETESNQLTGKDNKKERSAKGKEIAELKNEHKYVDACKIVKGLEPKFPDYSEIACVSPGSSHCCSRCASLLATLPCFVFNMAAVDGRVKGGALELQAEVGMKLLKATEASGAEYDSAAAEAYQKEVETRIAKLETESNQLTGKDNKKERSAKGKEIAELKNEHKYVDACKIVKGLEPKFGHFVTKAAVLPQIEKPETVQEAPEQKARKDNKKEKKEKESAGLSPDELKELESLKQQIVEEKAILKEQGMSGGQINKNEKIVSMVTRLNELKEKQDPGSSKKDKDAKKDAKKKTPLSAEEQKEYAQLQGDIEVYKAKLRTEFGYSNKEIKADPDLKEMEARLAAFEKRS</sequence>
<feature type="compositionally biased region" description="Basic and acidic residues" evidence="1">
    <location>
        <begin position="320"/>
        <end position="339"/>
    </location>
</feature>
<accession>A0A1Q9DQP9</accession>
<evidence type="ECO:0000313" key="3">
    <source>
        <dbReference type="Proteomes" id="UP000186817"/>
    </source>
</evidence>
<protein>
    <submittedName>
        <fullName evidence="2">Uncharacterized protein</fullName>
    </submittedName>
</protein>
<feature type="region of interest" description="Disordered" evidence="1">
    <location>
        <begin position="187"/>
        <end position="207"/>
    </location>
</feature>
<feature type="region of interest" description="Disordered" evidence="1">
    <location>
        <begin position="317"/>
        <end position="356"/>
    </location>
</feature>
<evidence type="ECO:0000256" key="1">
    <source>
        <dbReference type="SAM" id="MobiDB-lite"/>
    </source>
</evidence>
<reference evidence="2 3" key="1">
    <citation type="submission" date="2016-02" db="EMBL/GenBank/DDBJ databases">
        <title>Genome analysis of coral dinoflagellate symbionts highlights evolutionary adaptations to a symbiotic lifestyle.</title>
        <authorList>
            <person name="Aranda M."/>
            <person name="Li Y."/>
            <person name="Liew Y.J."/>
            <person name="Baumgarten S."/>
            <person name="Simakov O."/>
            <person name="Wilson M."/>
            <person name="Piel J."/>
            <person name="Ashoor H."/>
            <person name="Bougouffa S."/>
            <person name="Bajic V.B."/>
            <person name="Ryu T."/>
            <person name="Ravasi T."/>
            <person name="Bayer T."/>
            <person name="Micklem G."/>
            <person name="Kim H."/>
            <person name="Bhak J."/>
            <person name="Lajeunesse T.C."/>
            <person name="Voolstra C.R."/>
        </authorList>
    </citation>
    <scope>NUCLEOTIDE SEQUENCE [LARGE SCALE GENOMIC DNA]</scope>
    <source>
        <strain evidence="2 3">CCMP2467</strain>
    </source>
</reference>
<proteinExistence type="predicted"/>
<feature type="compositionally biased region" description="Basic and acidic residues" evidence="1">
    <location>
        <begin position="195"/>
        <end position="207"/>
    </location>
</feature>
<comment type="caution">
    <text evidence="2">The sequence shown here is derived from an EMBL/GenBank/DDBJ whole genome shotgun (WGS) entry which is preliminary data.</text>
</comment>
<keyword evidence="3" id="KW-1185">Reference proteome</keyword>
<feature type="region of interest" description="Disordered" evidence="1">
    <location>
        <begin position="246"/>
        <end position="280"/>
    </location>
</feature>
<gene>
    <name evidence="2" type="ORF">AK812_SmicGene20143</name>
</gene>
<organism evidence="2 3">
    <name type="scientific">Symbiodinium microadriaticum</name>
    <name type="common">Dinoflagellate</name>
    <name type="synonym">Zooxanthella microadriatica</name>
    <dbReference type="NCBI Taxonomy" id="2951"/>
    <lineage>
        <taxon>Eukaryota</taxon>
        <taxon>Sar</taxon>
        <taxon>Alveolata</taxon>
        <taxon>Dinophyceae</taxon>
        <taxon>Suessiales</taxon>
        <taxon>Symbiodiniaceae</taxon>
        <taxon>Symbiodinium</taxon>
    </lineage>
</organism>
<dbReference type="AlphaFoldDB" id="A0A1Q9DQP9"/>
<dbReference type="OMA" id="DYSEIAC"/>
<dbReference type="OrthoDB" id="432840at2759"/>
<dbReference type="Proteomes" id="UP000186817">
    <property type="component" value="Unassembled WGS sequence"/>
</dbReference>
<evidence type="ECO:0000313" key="2">
    <source>
        <dbReference type="EMBL" id="OLP97491.1"/>
    </source>
</evidence>